<keyword evidence="8" id="KW-0411">Iron-sulfur</keyword>
<evidence type="ECO:0000256" key="6">
    <source>
        <dbReference type="ARBA" id="ARBA00023002"/>
    </source>
</evidence>
<dbReference type="InterPro" id="IPR006656">
    <property type="entry name" value="Mopterin_OxRdtase"/>
</dbReference>
<dbReference type="EMBL" id="UOEI01000583">
    <property type="protein sequence ID" value="VAW08191.1"/>
    <property type="molecule type" value="Genomic_DNA"/>
</dbReference>
<feature type="non-terminal residue" evidence="11">
    <location>
        <position position="1"/>
    </location>
</feature>
<evidence type="ECO:0000259" key="10">
    <source>
        <dbReference type="Pfam" id="PF01568"/>
    </source>
</evidence>
<evidence type="ECO:0000256" key="3">
    <source>
        <dbReference type="ARBA" id="ARBA00022485"/>
    </source>
</evidence>
<proteinExistence type="predicted"/>
<dbReference type="GO" id="GO:0016491">
    <property type="term" value="F:oxidoreductase activity"/>
    <property type="evidence" value="ECO:0007669"/>
    <property type="project" value="UniProtKB-KW"/>
</dbReference>
<keyword evidence="7" id="KW-0408">Iron</keyword>
<dbReference type="SUPFAM" id="SSF53706">
    <property type="entry name" value="Formate dehydrogenase/DMSO reductase, domains 1-3"/>
    <property type="match status" value="1"/>
</dbReference>
<organism evidence="11">
    <name type="scientific">hydrothermal vent metagenome</name>
    <dbReference type="NCBI Taxonomy" id="652676"/>
    <lineage>
        <taxon>unclassified sequences</taxon>
        <taxon>metagenomes</taxon>
        <taxon>ecological metagenomes</taxon>
    </lineage>
</organism>
<dbReference type="Pfam" id="PF01568">
    <property type="entry name" value="Molydop_binding"/>
    <property type="match status" value="1"/>
</dbReference>
<evidence type="ECO:0000256" key="2">
    <source>
        <dbReference type="ARBA" id="ARBA00001966"/>
    </source>
</evidence>
<evidence type="ECO:0000256" key="8">
    <source>
        <dbReference type="ARBA" id="ARBA00023014"/>
    </source>
</evidence>
<dbReference type="SUPFAM" id="SSF50692">
    <property type="entry name" value="ADC-like"/>
    <property type="match status" value="1"/>
</dbReference>
<evidence type="ECO:0000256" key="5">
    <source>
        <dbReference type="ARBA" id="ARBA00022723"/>
    </source>
</evidence>
<evidence type="ECO:0000313" key="11">
    <source>
        <dbReference type="EMBL" id="VAW08191.1"/>
    </source>
</evidence>
<dbReference type="AlphaFoldDB" id="A0A3B0SPH4"/>
<gene>
    <name evidence="11" type="ORF">MNBD_ACTINO01-1005</name>
</gene>
<name>A0A3B0SPH4_9ZZZZ</name>
<keyword evidence="5" id="KW-0479">Metal-binding</keyword>
<dbReference type="InterPro" id="IPR006657">
    <property type="entry name" value="MoPterin_dinucl-bd_dom"/>
</dbReference>
<dbReference type="Pfam" id="PF00384">
    <property type="entry name" value="Molybdopterin"/>
    <property type="match status" value="1"/>
</dbReference>
<protein>
    <submittedName>
        <fullName evidence="11">Respiratory nitrate reductase alpha chain</fullName>
        <ecNumber evidence="11">1.7.99.4</ecNumber>
    </submittedName>
</protein>
<evidence type="ECO:0000256" key="1">
    <source>
        <dbReference type="ARBA" id="ARBA00001942"/>
    </source>
</evidence>
<dbReference type="PANTHER" id="PTHR43105">
    <property type="entry name" value="RESPIRATORY NITRATE REDUCTASE"/>
    <property type="match status" value="1"/>
</dbReference>
<feature type="domain" description="Molybdopterin dinucleotide-binding" evidence="10">
    <location>
        <begin position="317"/>
        <end position="428"/>
    </location>
</feature>
<dbReference type="GO" id="GO:0046872">
    <property type="term" value="F:metal ion binding"/>
    <property type="evidence" value="ECO:0007669"/>
    <property type="project" value="UniProtKB-KW"/>
</dbReference>
<dbReference type="InterPro" id="IPR037943">
    <property type="entry name" value="MopB_CT_Nitrate-R-NarG-like"/>
</dbReference>
<reference evidence="11" key="1">
    <citation type="submission" date="2018-06" db="EMBL/GenBank/DDBJ databases">
        <authorList>
            <person name="Zhirakovskaya E."/>
        </authorList>
    </citation>
    <scope>NUCLEOTIDE SEQUENCE</scope>
</reference>
<dbReference type="InterPro" id="IPR050123">
    <property type="entry name" value="Prok_molybdopt-oxidoreductase"/>
</dbReference>
<dbReference type="PANTHER" id="PTHR43105:SF2">
    <property type="entry name" value="RESPIRATORY NITRATE REDUCTASE 2 ALPHA CHAIN"/>
    <property type="match status" value="1"/>
</dbReference>
<comment type="cofactor">
    <cofactor evidence="1">
        <name>Mo-bis(molybdopterin guanine dinucleotide)</name>
        <dbReference type="ChEBI" id="CHEBI:60539"/>
    </cofactor>
</comment>
<evidence type="ECO:0000259" key="9">
    <source>
        <dbReference type="Pfam" id="PF00384"/>
    </source>
</evidence>
<evidence type="ECO:0000256" key="4">
    <source>
        <dbReference type="ARBA" id="ARBA00022505"/>
    </source>
</evidence>
<dbReference type="GO" id="GO:0043546">
    <property type="term" value="F:molybdopterin cofactor binding"/>
    <property type="evidence" value="ECO:0007669"/>
    <property type="project" value="InterPro"/>
</dbReference>
<feature type="non-terminal residue" evidence="11">
    <location>
        <position position="436"/>
    </location>
</feature>
<dbReference type="Gene3D" id="3.40.50.12440">
    <property type="match status" value="1"/>
</dbReference>
<keyword evidence="4" id="KW-0500">Molybdenum</keyword>
<comment type="cofactor">
    <cofactor evidence="2">
        <name>[4Fe-4S] cluster</name>
        <dbReference type="ChEBI" id="CHEBI:49883"/>
    </cofactor>
</comment>
<dbReference type="GO" id="GO:0051539">
    <property type="term" value="F:4 iron, 4 sulfur cluster binding"/>
    <property type="evidence" value="ECO:0007669"/>
    <property type="project" value="UniProtKB-KW"/>
</dbReference>
<sequence>NFRMDTTALYSDIVLPAATWYEKDDLNTTDMHSFINPMQAAVPPAWESKSDWGIFGALAKSVSALAPQYFPEPVEDIIMLPLQHDTVDEISQPVQKDWWTGEIEAIPGKTMPKFKIVTRDFSKLADMWGALGPGVRANGVGAHGLRMPVEEFYDELARKSPTYMEVDGEELMLPSLEVDRDVCEMILALDPASNGELAYRAFEAEEKKTGLSLTHLAEGSRDIRINFDAIVGQPQRILTTPTWSGKVGKGRAYSPFTLNVENLVPWRTLTGRQHFYLDHENYLTWGEHLPVYKPRPDHTMLSETEQTMLEGQVGKLFNYITPHGKWSIHSTYSDTNRMMTLSRGGYPVWLNNKDAADLGIQDNDWVEVFNDNGVFVQRCTVSARIPRGTIFLYHATERTLGIPISPRRKKRAGMNNSLTRTRLKPVLMSGGYAQFS</sequence>
<keyword evidence="6 11" id="KW-0560">Oxidoreductase</keyword>
<dbReference type="InterPro" id="IPR009010">
    <property type="entry name" value="Asp_de-COase-like_dom_sf"/>
</dbReference>
<dbReference type="GO" id="GO:0016020">
    <property type="term" value="C:membrane"/>
    <property type="evidence" value="ECO:0007669"/>
    <property type="project" value="TreeGrafter"/>
</dbReference>
<dbReference type="EC" id="1.7.99.4" evidence="11"/>
<evidence type="ECO:0000256" key="7">
    <source>
        <dbReference type="ARBA" id="ARBA00023004"/>
    </source>
</evidence>
<accession>A0A3B0SPH4</accession>
<keyword evidence="3" id="KW-0004">4Fe-4S</keyword>
<dbReference type="CDD" id="cd02776">
    <property type="entry name" value="MopB_CT_Nitrate-R-NarG-like"/>
    <property type="match status" value="1"/>
</dbReference>
<feature type="domain" description="Molybdopterin oxidoreductase" evidence="9">
    <location>
        <begin position="3"/>
        <end position="60"/>
    </location>
</feature>